<feature type="region of interest" description="C-terminal hotdog fold" evidence="6">
    <location>
        <begin position="393"/>
        <end position="528"/>
    </location>
</feature>
<dbReference type="PROSITE" id="PS50075">
    <property type="entry name" value="CARRIER"/>
    <property type="match status" value="1"/>
</dbReference>
<dbReference type="Pfam" id="PF08240">
    <property type="entry name" value="ADH_N"/>
    <property type="match status" value="1"/>
</dbReference>
<evidence type="ECO:0000256" key="3">
    <source>
        <dbReference type="ARBA" id="ARBA00022679"/>
    </source>
</evidence>
<dbReference type="InterPro" id="IPR020807">
    <property type="entry name" value="PKS_DH"/>
</dbReference>
<dbReference type="InterPro" id="IPR014043">
    <property type="entry name" value="Acyl_transferase_dom"/>
</dbReference>
<dbReference type="SUPFAM" id="SSF47336">
    <property type="entry name" value="ACP-like"/>
    <property type="match status" value="1"/>
</dbReference>
<dbReference type="SMART" id="SM00827">
    <property type="entry name" value="PKS_AT"/>
    <property type="match status" value="1"/>
</dbReference>
<dbReference type="GO" id="GO:0004312">
    <property type="term" value="F:fatty acid synthase activity"/>
    <property type="evidence" value="ECO:0007669"/>
    <property type="project" value="TreeGrafter"/>
</dbReference>
<dbReference type="EMBL" id="JAMTCK010000030">
    <property type="protein sequence ID" value="MCP2170328.1"/>
    <property type="molecule type" value="Genomic_DNA"/>
</dbReference>
<feature type="domain" description="Carrier" evidence="7">
    <location>
        <begin position="1308"/>
        <end position="1383"/>
    </location>
</feature>
<dbReference type="InterPro" id="IPR001227">
    <property type="entry name" value="Ac_transferase_dom_sf"/>
</dbReference>
<dbReference type="SMART" id="SM00829">
    <property type="entry name" value="PKS_ER"/>
    <property type="match status" value="1"/>
</dbReference>
<protein>
    <submittedName>
        <fullName evidence="9">Phosphopantetheine attachment site</fullName>
    </submittedName>
</protein>
<evidence type="ECO:0000259" key="8">
    <source>
        <dbReference type="PROSITE" id="PS52019"/>
    </source>
</evidence>
<dbReference type="SUPFAM" id="SSF55048">
    <property type="entry name" value="Probable ACP-binding domain of malonyl-CoA ACP transacylase"/>
    <property type="match status" value="1"/>
</dbReference>
<dbReference type="InterPro" id="IPR049900">
    <property type="entry name" value="PKS_mFAS_DH"/>
</dbReference>
<evidence type="ECO:0000256" key="2">
    <source>
        <dbReference type="ARBA" id="ARBA00022553"/>
    </source>
</evidence>
<evidence type="ECO:0000313" key="10">
    <source>
        <dbReference type="Proteomes" id="UP001206128"/>
    </source>
</evidence>
<name>A0AAE3GMM4_9PSEU</name>
<dbReference type="Gene3D" id="3.40.50.720">
    <property type="entry name" value="NAD(P)-binding Rossmann-like Domain"/>
    <property type="match status" value="1"/>
</dbReference>
<dbReference type="InterPro" id="IPR049551">
    <property type="entry name" value="PKS_DH_C"/>
</dbReference>
<dbReference type="PROSITE" id="PS52019">
    <property type="entry name" value="PKS_MFAS_DH"/>
    <property type="match status" value="1"/>
</dbReference>
<reference evidence="9" key="1">
    <citation type="submission" date="2022-06" db="EMBL/GenBank/DDBJ databases">
        <title>Genomic Encyclopedia of Archaeal and Bacterial Type Strains, Phase II (KMG-II): from individual species to whole genera.</title>
        <authorList>
            <person name="Goeker M."/>
        </authorList>
    </citation>
    <scope>NUCLEOTIDE SEQUENCE</scope>
    <source>
        <strain evidence="9">DSM 43935</strain>
    </source>
</reference>
<dbReference type="Pfam" id="PF13602">
    <property type="entry name" value="ADH_zinc_N_2"/>
    <property type="match status" value="1"/>
</dbReference>
<dbReference type="CDD" id="cd05195">
    <property type="entry name" value="enoyl_red"/>
    <property type="match status" value="1"/>
</dbReference>
<dbReference type="Gene3D" id="3.90.180.10">
    <property type="entry name" value="Medium-chain alcohol dehydrogenases, catalytic domain"/>
    <property type="match status" value="1"/>
</dbReference>
<dbReference type="PANTHER" id="PTHR43775:SF51">
    <property type="entry name" value="INACTIVE PHENOLPHTHIOCEROL SYNTHESIS POLYKETIDE SYNTHASE TYPE I PKS1-RELATED"/>
    <property type="match status" value="1"/>
</dbReference>
<feature type="active site" description="Proton donor; for dehydratase activity" evidence="6">
    <location>
        <position position="452"/>
    </location>
</feature>
<dbReference type="InterPro" id="IPR013968">
    <property type="entry name" value="PKS_KR"/>
</dbReference>
<evidence type="ECO:0000256" key="5">
    <source>
        <dbReference type="ARBA" id="ARBA00023315"/>
    </source>
</evidence>
<dbReference type="SUPFAM" id="SSF51735">
    <property type="entry name" value="NAD(P)-binding Rossmann-fold domains"/>
    <property type="match status" value="3"/>
</dbReference>
<keyword evidence="2" id="KW-0597">Phosphoprotein</keyword>
<keyword evidence="10" id="KW-1185">Reference proteome</keyword>
<dbReference type="InterPro" id="IPR020843">
    <property type="entry name" value="ER"/>
</dbReference>
<organism evidence="9 10">
    <name type="scientific">Goodfellowiella coeruleoviolacea</name>
    <dbReference type="NCBI Taxonomy" id="334858"/>
    <lineage>
        <taxon>Bacteria</taxon>
        <taxon>Bacillati</taxon>
        <taxon>Actinomycetota</taxon>
        <taxon>Actinomycetes</taxon>
        <taxon>Pseudonocardiales</taxon>
        <taxon>Pseudonocardiaceae</taxon>
        <taxon>Goodfellowiella</taxon>
    </lineage>
</organism>
<dbReference type="SMART" id="SM00823">
    <property type="entry name" value="PKS_PP"/>
    <property type="match status" value="1"/>
</dbReference>
<proteinExistence type="predicted"/>
<dbReference type="GO" id="GO:0006633">
    <property type="term" value="P:fatty acid biosynthetic process"/>
    <property type="evidence" value="ECO:0007669"/>
    <property type="project" value="TreeGrafter"/>
</dbReference>
<sequence length="1468" mass="153852">MGHSVGELAAAVVAGVWSLEDACRVVTARARLMQALPAGGAMLAVDRPVIDVPESISIAAVNSPTSTVLSGPEGEIDALAQRLAESGARVKRLRVSHAFHSALMEPMLADFAAVFEDVEFHEPRIPVITTSGAGGDITTPQYWVDQVRATVCFADAVRAAIADGVDTFLEIGPDAVLTPMVAEVDDTVVAIPAQRKDHDQLFDALGRMWQRGFDPEWTEILPRGAHADLPTYAFQHHTYWPGPARSTGNLAAAGLRDTGHPILQACVPAADGDRTVFTGVLAAATHPWIADHRVLDTVLFPGTGFVELALAGGAALDAPRLVELTLSAPLVLTGDERHRVQVVVGAVDEQGERTVAIFSAPDGADVAVWTRHATGRLGAASSAAPVLPWPPNAPALDVDGFYPGLIEAGFDYGPAFRGLTRAWRGDGAVFAEVTLDEGTGVDGYAVHPALFDAALHAMGLLRDGVPATRLPFAWHGVQVHATGARTLRVVLTEQSDGSVALLAADAEGSPVAEIGELALRPVGRDQLLPVAGGIGDALFEVDWQPLDIVADPGRTTGACALVGECPPGLADQLRRHATVTEHASLDEVGAPDTVLVCCPAHGGDPVVAAHAAAEWGLTLLRGWLAADRLANSRLVVLVRGGLAHATLAGLVRTAQTENPERILLVHLADETLPVEALATDEPEILVRDGTAHRRRLVRARPPLSLPAGPWRLAAGDRGSLADLRLAPVTEDPRPLAAGEVRLAVRAAGVNFRDVLMALNMYPGEGEMGIEAAGVVTEVADDVTWPRVGDRVFGMVSGAFGDSATADARSLAPVPAGWSSETAAAVPIAFLTAWYALVDVAAVRPGERVLVHAAAGGVGSAAVQIARLLGAEVFATASPGKHDHLRSAGLDDDHICSSRTLDFAAEILAATGGQGVDVVVNSLAGGFIEASLDTLPRGGRFVELGKTDPRDPDVVAAVHTGVRYAHFDLGDVRPDRIAELLAEFRAHFDTGALTPPPHTVWDVTHAPDAFRALSQATIVGKAVLRLGPLFEPDETVLVTGGTGSLGRLVARHLARRHGARHLTLVSRGGGQRPDLDELRAELAEVGAELTVAACDVADPADLDRLLRAQHRLAGVVHAAGVVDDGVVASLDPARLAPVLRPKVDGAWNLHRLTTGLKVFALFSSASAAFGNAGQGNYAAANAFLDALAEHRRAQGLPAVSLAWGPWEQADGMAAALGADDRRRMRRLGVEPLTPERGLALFDAGLGAEPPVLVTARLDLAGLRRRERDVHPLLRALVTPAPRRAAAETAAPERNWADRLAGLAPAERTHLLTELVRAEAAAVLGHASGADVDPAQAFSEQGFDSLTSVELRNRLRAATGAALAPAVVFDEPTPQALAAHLLARLAPAEQDPSTALLRGLDALEPALEAVTAAGGTQHEVAERLRRMLRRLHTTSTPSAQQVADLDDASTDEVLAFIDSEFGDLAEDGAE</sequence>
<keyword evidence="1" id="KW-0596">Phosphopantetheine</keyword>
<dbReference type="Gene3D" id="3.40.366.10">
    <property type="entry name" value="Malonyl-Coenzyme A Acyl Carrier Protein, domain 2"/>
    <property type="match status" value="1"/>
</dbReference>
<dbReference type="Pfam" id="PF14765">
    <property type="entry name" value="PS-DH"/>
    <property type="match status" value="1"/>
</dbReference>
<evidence type="ECO:0000256" key="1">
    <source>
        <dbReference type="ARBA" id="ARBA00022450"/>
    </source>
</evidence>
<dbReference type="InterPro" id="IPR011032">
    <property type="entry name" value="GroES-like_sf"/>
</dbReference>
<evidence type="ECO:0000256" key="4">
    <source>
        <dbReference type="ARBA" id="ARBA00022737"/>
    </source>
</evidence>
<keyword evidence="4" id="KW-0677">Repeat</keyword>
<keyword evidence="5" id="KW-0012">Acyltransferase</keyword>
<dbReference type="InterPro" id="IPR049552">
    <property type="entry name" value="PKS_DH_N"/>
</dbReference>
<comment type="caution">
    <text evidence="9">The sequence shown here is derived from an EMBL/GenBank/DDBJ whole genome shotgun (WGS) entry which is preliminary data.</text>
</comment>
<dbReference type="InterPro" id="IPR042104">
    <property type="entry name" value="PKS_dehydratase_sf"/>
</dbReference>
<feature type="region of interest" description="N-terminal hotdog fold" evidence="6">
    <location>
        <begin position="260"/>
        <end position="384"/>
    </location>
</feature>
<dbReference type="SMART" id="SM00822">
    <property type="entry name" value="PKS_KR"/>
    <property type="match status" value="1"/>
</dbReference>
<dbReference type="InterPro" id="IPR020806">
    <property type="entry name" value="PKS_PP-bd"/>
</dbReference>
<feature type="domain" description="PKS/mFAS DH" evidence="8">
    <location>
        <begin position="260"/>
        <end position="528"/>
    </location>
</feature>
<dbReference type="Gene3D" id="3.40.50.11460">
    <property type="match status" value="1"/>
</dbReference>
<dbReference type="PROSITE" id="PS01162">
    <property type="entry name" value="QOR_ZETA_CRYSTAL"/>
    <property type="match status" value="1"/>
</dbReference>
<dbReference type="Gene3D" id="1.10.1200.10">
    <property type="entry name" value="ACP-like"/>
    <property type="match status" value="1"/>
</dbReference>
<dbReference type="Proteomes" id="UP001206128">
    <property type="component" value="Unassembled WGS sequence"/>
</dbReference>
<dbReference type="Pfam" id="PF00698">
    <property type="entry name" value="Acyl_transf_1"/>
    <property type="match status" value="1"/>
</dbReference>
<dbReference type="SMART" id="SM01294">
    <property type="entry name" value="PKS_PP_betabranch"/>
    <property type="match status" value="1"/>
</dbReference>
<dbReference type="GO" id="GO:0031177">
    <property type="term" value="F:phosphopantetheine binding"/>
    <property type="evidence" value="ECO:0007669"/>
    <property type="project" value="InterPro"/>
</dbReference>
<dbReference type="SUPFAM" id="SSF50129">
    <property type="entry name" value="GroES-like"/>
    <property type="match status" value="1"/>
</dbReference>
<accession>A0AAE3GMM4</accession>
<dbReference type="InterPro" id="IPR050091">
    <property type="entry name" value="PKS_NRPS_Biosynth_Enz"/>
</dbReference>
<dbReference type="FunFam" id="3.40.50.720:FF:000209">
    <property type="entry name" value="Polyketide synthase Pks12"/>
    <property type="match status" value="1"/>
</dbReference>
<keyword evidence="3" id="KW-0808">Transferase</keyword>
<dbReference type="Pfam" id="PF00550">
    <property type="entry name" value="PP-binding"/>
    <property type="match status" value="1"/>
</dbReference>
<dbReference type="InterPro" id="IPR036291">
    <property type="entry name" value="NAD(P)-bd_dom_sf"/>
</dbReference>
<dbReference type="CDD" id="cd08956">
    <property type="entry name" value="KR_3_FAS_SDR_x"/>
    <property type="match status" value="1"/>
</dbReference>
<dbReference type="Gene3D" id="3.10.129.110">
    <property type="entry name" value="Polyketide synthase dehydratase"/>
    <property type="match status" value="1"/>
</dbReference>
<dbReference type="SUPFAM" id="SSF52151">
    <property type="entry name" value="FabD/lysophospholipase-like"/>
    <property type="match status" value="1"/>
</dbReference>
<dbReference type="InterPro" id="IPR016035">
    <property type="entry name" value="Acyl_Trfase/lysoPLipase"/>
</dbReference>
<dbReference type="GO" id="GO:0016491">
    <property type="term" value="F:oxidoreductase activity"/>
    <property type="evidence" value="ECO:0007669"/>
    <property type="project" value="InterPro"/>
</dbReference>
<dbReference type="SMART" id="SM00826">
    <property type="entry name" value="PKS_DH"/>
    <property type="match status" value="1"/>
</dbReference>
<dbReference type="InterPro" id="IPR002364">
    <property type="entry name" value="Quin_OxRdtase/zeta-crystal_CS"/>
</dbReference>
<dbReference type="PANTHER" id="PTHR43775">
    <property type="entry name" value="FATTY ACID SYNTHASE"/>
    <property type="match status" value="1"/>
</dbReference>
<dbReference type="InterPro" id="IPR016036">
    <property type="entry name" value="Malonyl_transacylase_ACP-bd"/>
</dbReference>
<dbReference type="InterPro" id="IPR057326">
    <property type="entry name" value="KR_dom"/>
</dbReference>
<evidence type="ECO:0000259" key="7">
    <source>
        <dbReference type="PROSITE" id="PS50075"/>
    </source>
</evidence>
<dbReference type="InterPro" id="IPR009081">
    <property type="entry name" value="PP-bd_ACP"/>
</dbReference>
<dbReference type="InterPro" id="IPR013154">
    <property type="entry name" value="ADH-like_N"/>
</dbReference>
<feature type="active site" description="Proton acceptor; for dehydratase activity" evidence="6">
    <location>
        <position position="292"/>
    </location>
</feature>
<evidence type="ECO:0000256" key="6">
    <source>
        <dbReference type="PROSITE-ProRule" id="PRU01363"/>
    </source>
</evidence>
<dbReference type="GO" id="GO:0008270">
    <property type="term" value="F:zinc ion binding"/>
    <property type="evidence" value="ECO:0007669"/>
    <property type="project" value="InterPro"/>
</dbReference>
<gene>
    <name evidence="9" type="ORF">LX83_007219</name>
</gene>
<dbReference type="Pfam" id="PF21089">
    <property type="entry name" value="PKS_DH_N"/>
    <property type="match status" value="1"/>
</dbReference>
<dbReference type="Pfam" id="PF08659">
    <property type="entry name" value="KR"/>
    <property type="match status" value="1"/>
</dbReference>
<dbReference type="InterPro" id="IPR036736">
    <property type="entry name" value="ACP-like_sf"/>
</dbReference>
<evidence type="ECO:0000313" key="9">
    <source>
        <dbReference type="EMBL" id="MCP2170328.1"/>
    </source>
</evidence>
<dbReference type="FunFam" id="1.10.1200.10:FF:000007">
    <property type="entry name" value="Probable polyketide synthase pks17"/>
    <property type="match status" value="1"/>
</dbReference>